<dbReference type="GO" id="GO:0016791">
    <property type="term" value="F:phosphatase activity"/>
    <property type="evidence" value="ECO:0007669"/>
    <property type="project" value="TreeGrafter"/>
</dbReference>
<feature type="non-terminal residue" evidence="1">
    <location>
        <position position="164"/>
    </location>
</feature>
<proteinExistence type="predicted"/>
<dbReference type="GO" id="GO:0005829">
    <property type="term" value="C:cytosol"/>
    <property type="evidence" value="ECO:0007669"/>
    <property type="project" value="TreeGrafter"/>
</dbReference>
<evidence type="ECO:0000313" key="1">
    <source>
        <dbReference type="EMBL" id="GAJ24266.1"/>
    </source>
</evidence>
<dbReference type="PANTHER" id="PTHR10000">
    <property type="entry name" value="PHOSPHOSERINE PHOSPHATASE"/>
    <property type="match status" value="1"/>
</dbReference>
<protein>
    <submittedName>
        <fullName evidence="1">Uncharacterized protein</fullName>
    </submittedName>
</protein>
<gene>
    <name evidence="1" type="ORF">S12H4_59299</name>
</gene>
<name>X1VY45_9ZZZZ</name>
<dbReference type="Pfam" id="PF08282">
    <property type="entry name" value="Hydrolase_3"/>
    <property type="match status" value="1"/>
</dbReference>
<dbReference type="EMBL" id="BARW01038709">
    <property type="protein sequence ID" value="GAJ24266.1"/>
    <property type="molecule type" value="Genomic_DNA"/>
</dbReference>
<dbReference type="SUPFAM" id="SSF56784">
    <property type="entry name" value="HAD-like"/>
    <property type="match status" value="1"/>
</dbReference>
<comment type="caution">
    <text evidence="1">The sequence shown here is derived from an EMBL/GenBank/DDBJ whole genome shotgun (WGS) entry which is preliminary data.</text>
</comment>
<sequence>DGASVSDPGQGEEVYVQPIGREVVGKMVEFAHRYEIDLELYSAMHYFAERETWSTQAHREFFGIEPSIADFTRLWERERIIKGGLVTTTPEEVVKAKIFCRHFDDSLCFSWARTPAYPGVDFINILAPEVSKGKALEALASYLGVSMSAVMAIGDGTNDISLLS</sequence>
<dbReference type="GO" id="GO:0000287">
    <property type="term" value="F:magnesium ion binding"/>
    <property type="evidence" value="ECO:0007669"/>
    <property type="project" value="TreeGrafter"/>
</dbReference>
<reference evidence="1" key="1">
    <citation type="journal article" date="2014" name="Front. Microbiol.">
        <title>High frequency of phylogenetically diverse reductive dehalogenase-homologous genes in deep subseafloor sedimentary metagenomes.</title>
        <authorList>
            <person name="Kawai M."/>
            <person name="Futagami T."/>
            <person name="Toyoda A."/>
            <person name="Takaki Y."/>
            <person name="Nishi S."/>
            <person name="Hori S."/>
            <person name="Arai W."/>
            <person name="Tsubouchi T."/>
            <person name="Morono Y."/>
            <person name="Uchiyama I."/>
            <person name="Ito T."/>
            <person name="Fujiyama A."/>
            <person name="Inagaki F."/>
            <person name="Takami H."/>
        </authorList>
    </citation>
    <scope>NUCLEOTIDE SEQUENCE</scope>
    <source>
        <strain evidence="1">Expedition CK06-06</strain>
    </source>
</reference>
<accession>X1VY45</accession>
<feature type="non-terminal residue" evidence="1">
    <location>
        <position position="1"/>
    </location>
</feature>
<dbReference type="Gene3D" id="3.40.50.1000">
    <property type="entry name" value="HAD superfamily/HAD-like"/>
    <property type="match status" value="1"/>
</dbReference>
<dbReference type="InterPro" id="IPR023214">
    <property type="entry name" value="HAD_sf"/>
</dbReference>
<dbReference type="InterPro" id="IPR036412">
    <property type="entry name" value="HAD-like_sf"/>
</dbReference>
<dbReference type="PANTHER" id="PTHR10000:SF8">
    <property type="entry name" value="HAD SUPERFAMILY HYDROLASE-LIKE, TYPE 3"/>
    <property type="match status" value="1"/>
</dbReference>
<dbReference type="AlphaFoldDB" id="X1VY45"/>
<organism evidence="1">
    <name type="scientific">marine sediment metagenome</name>
    <dbReference type="NCBI Taxonomy" id="412755"/>
    <lineage>
        <taxon>unclassified sequences</taxon>
        <taxon>metagenomes</taxon>
        <taxon>ecological metagenomes</taxon>
    </lineage>
</organism>